<dbReference type="PROSITE" id="PS50975">
    <property type="entry name" value="ATP_GRASP"/>
    <property type="match status" value="1"/>
</dbReference>
<dbReference type="InterPro" id="IPR011761">
    <property type="entry name" value="ATP-grasp"/>
</dbReference>
<dbReference type="PANTHER" id="PTHR21621:SF0">
    <property type="entry name" value="BETA-CITRYLGLUTAMATE SYNTHASE B-RELATED"/>
    <property type="match status" value="1"/>
</dbReference>
<accession>A0A5C6AFS4</accession>
<dbReference type="Gene3D" id="3.30.1490.20">
    <property type="entry name" value="ATP-grasp fold, A domain"/>
    <property type="match status" value="1"/>
</dbReference>
<evidence type="ECO:0000256" key="2">
    <source>
        <dbReference type="ARBA" id="ARBA00022741"/>
    </source>
</evidence>
<reference evidence="6 7" key="1">
    <citation type="submission" date="2019-02" db="EMBL/GenBank/DDBJ databases">
        <title>Deep-cultivation of Planctomycetes and their phenomic and genomic characterization uncovers novel biology.</title>
        <authorList>
            <person name="Wiegand S."/>
            <person name="Jogler M."/>
            <person name="Boedeker C."/>
            <person name="Pinto D."/>
            <person name="Vollmers J."/>
            <person name="Rivas-Marin E."/>
            <person name="Kohn T."/>
            <person name="Peeters S.H."/>
            <person name="Heuer A."/>
            <person name="Rast P."/>
            <person name="Oberbeckmann S."/>
            <person name="Bunk B."/>
            <person name="Jeske O."/>
            <person name="Meyerdierks A."/>
            <person name="Storesund J.E."/>
            <person name="Kallscheuer N."/>
            <person name="Luecker S."/>
            <person name="Lage O.M."/>
            <person name="Pohl T."/>
            <person name="Merkel B.J."/>
            <person name="Hornburger P."/>
            <person name="Mueller R.-W."/>
            <person name="Bruemmer F."/>
            <person name="Labrenz M."/>
            <person name="Spormann A.M."/>
            <person name="Op Den Camp H."/>
            <person name="Overmann J."/>
            <person name="Amann R."/>
            <person name="Jetten M.S.M."/>
            <person name="Mascher T."/>
            <person name="Medema M.H."/>
            <person name="Devos D.P."/>
            <person name="Kaster A.-K."/>
            <person name="Ovreas L."/>
            <person name="Rohde M."/>
            <person name="Galperin M.Y."/>
            <person name="Jogler C."/>
        </authorList>
    </citation>
    <scope>NUCLEOTIDE SEQUENCE [LARGE SCALE GENOMIC DNA]</scope>
    <source>
        <strain evidence="6 7">Pla52n</strain>
    </source>
</reference>
<dbReference type="OrthoDB" id="9786585at2"/>
<dbReference type="AlphaFoldDB" id="A0A5C6AFS4"/>
<dbReference type="Gene3D" id="3.40.50.20">
    <property type="match status" value="1"/>
</dbReference>
<proteinExistence type="predicted"/>
<evidence type="ECO:0000259" key="5">
    <source>
        <dbReference type="PROSITE" id="PS50975"/>
    </source>
</evidence>
<keyword evidence="1" id="KW-0479">Metal-binding</keyword>
<dbReference type="GO" id="GO:0005737">
    <property type="term" value="C:cytoplasm"/>
    <property type="evidence" value="ECO:0007669"/>
    <property type="project" value="TreeGrafter"/>
</dbReference>
<dbReference type="InterPro" id="IPR004666">
    <property type="entry name" value="Rp_bS6_RimK/Lys_biosynth_LsyX"/>
</dbReference>
<dbReference type="EMBL" id="SJPN01000006">
    <property type="protein sequence ID" value="TWT98459.1"/>
    <property type="molecule type" value="Genomic_DNA"/>
</dbReference>
<dbReference type="GO" id="GO:0018169">
    <property type="term" value="F:ribosomal S6-glutamic acid ligase activity"/>
    <property type="evidence" value="ECO:0007669"/>
    <property type="project" value="TreeGrafter"/>
</dbReference>
<comment type="caution">
    <text evidence="6">The sequence shown here is derived from an EMBL/GenBank/DDBJ whole genome shotgun (WGS) entry which is preliminary data.</text>
</comment>
<feature type="domain" description="ATP-grasp" evidence="5">
    <location>
        <begin position="115"/>
        <end position="294"/>
    </location>
</feature>
<dbReference type="RefSeq" id="WP_146522032.1">
    <property type="nucleotide sequence ID" value="NZ_CP151726.1"/>
</dbReference>
<dbReference type="Gene3D" id="3.30.470.20">
    <property type="entry name" value="ATP-grasp fold, B domain"/>
    <property type="match status" value="1"/>
</dbReference>
<sequence length="307" mass="33110">MTGFRFLVLGGGPGWHFDQLAAAADHAGVSLSQASYESLQSDIDASNDSRSPVQLRCDAGRLSEFDAILTRTMPAGSMEQITFRLAILHAHAAAGYPIINSPRGLEVAIDKFATLAVAANLGFAVPATRVVQSRRAAMDAFRELGGDCVVKPIFGGEGRGVMRITDEQLAWYTFATLERLDAVFYVQKFVLPGGRDTRLLVIGEDVFAIRRENPADFRTNVSVGALPSRITPSEQLTGQALRITKRIGLTFASVDFIDSDQGPMLLEVNAIPGWRGAQSVIHENLAERIIHALQQTCVPDANAAVSS</sequence>
<evidence type="ECO:0000313" key="7">
    <source>
        <dbReference type="Proteomes" id="UP000320176"/>
    </source>
</evidence>
<organism evidence="6 7">
    <name type="scientific">Stieleria varia</name>
    <dbReference type="NCBI Taxonomy" id="2528005"/>
    <lineage>
        <taxon>Bacteria</taxon>
        <taxon>Pseudomonadati</taxon>
        <taxon>Planctomycetota</taxon>
        <taxon>Planctomycetia</taxon>
        <taxon>Pirellulales</taxon>
        <taxon>Pirellulaceae</taxon>
        <taxon>Stieleria</taxon>
    </lineage>
</organism>
<name>A0A5C6AFS4_9BACT</name>
<gene>
    <name evidence="6" type="primary">rimK_2</name>
    <name evidence="6" type="ORF">Pla52n_49730</name>
</gene>
<dbReference type="GO" id="GO:0009432">
    <property type="term" value="P:SOS response"/>
    <property type="evidence" value="ECO:0007669"/>
    <property type="project" value="TreeGrafter"/>
</dbReference>
<dbReference type="GO" id="GO:0046872">
    <property type="term" value="F:metal ion binding"/>
    <property type="evidence" value="ECO:0007669"/>
    <property type="project" value="UniProtKB-KW"/>
</dbReference>
<dbReference type="InterPro" id="IPR013651">
    <property type="entry name" value="ATP-grasp_RimK-type"/>
</dbReference>
<keyword evidence="2 4" id="KW-0547">Nucleotide-binding</keyword>
<dbReference type="GO" id="GO:0005524">
    <property type="term" value="F:ATP binding"/>
    <property type="evidence" value="ECO:0007669"/>
    <property type="project" value="UniProtKB-UniRule"/>
</dbReference>
<dbReference type="PANTHER" id="PTHR21621">
    <property type="entry name" value="RIBOSOMAL PROTEIN S6 MODIFICATION PROTEIN"/>
    <property type="match status" value="1"/>
</dbReference>
<evidence type="ECO:0000256" key="3">
    <source>
        <dbReference type="ARBA" id="ARBA00022840"/>
    </source>
</evidence>
<protein>
    <submittedName>
        <fullName evidence="6">Ribosomal protein S6 modification protein</fullName>
    </submittedName>
</protein>
<evidence type="ECO:0000313" key="6">
    <source>
        <dbReference type="EMBL" id="TWT98459.1"/>
    </source>
</evidence>
<keyword evidence="3 4" id="KW-0067">ATP-binding</keyword>
<dbReference type="NCBIfam" id="TIGR00768">
    <property type="entry name" value="rimK_fam"/>
    <property type="match status" value="1"/>
</dbReference>
<dbReference type="Proteomes" id="UP000320176">
    <property type="component" value="Unassembled WGS sequence"/>
</dbReference>
<keyword evidence="7" id="KW-1185">Reference proteome</keyword>
<evidence type="ECO:0000256" key="4">
    <source>
        <dbReference type="PROSITE-ProRule" id="PRU00409"/>
    </source>
</evidence>
<dbReference type="SUPFAM" id="SSF56059">
    <property type="entry name" value="Glutathione synthetase ATP-binding domain-like"/>
    <property type="match status" value="1"/>
</dbReference>
<evidence type="ECO:0000256" key="1">
    <source>
        <dbReference type="ARBA" id="ARBA00022723"/>
    </source>
</evidence>
<dbReference type="Pfam" id="PF08443">
    <property type="entry name" value="RimK"/>
    <property type="match status" value="1"/>
</dbReference>
<dbReference type="InterPro" id="IPR013815">
    <property type="entry name" value="ATP_grasp_subdomain_1"/>
</dbReference>